<protein>
    <submittedName>
        <fullName evidence="4">CBS domain-containing protein</fullName>
    </submittedName>
</protein>
<feature type="domain" description="CBS" evidence="3">
    <location>
        <begin position="7"/>
        <end position="68"/>
    </location>
</feature>
<dbReference type="EMBL" id="QJPH01000567">
    <property type="protein sequence ID" value="PZN69922.1"/>
    <property type="molecule type" value="Genomic_DNA"/>
</dbReference>
<dbReference type="InterPro" id="IPR051257">
    <property type="entry name" value="Diverse_CBS-Domain"/>
</dbReference>
<evidence type="ECO:0000256" key="2">
    <source>
        <dbReference type="PROSITE-ProRule" id="PRU00703"/>
    </source>
</evidence>
<dbReference type="AlphaFoldDB" id="A0A2W4QCI0"/>
<reference evidence="4 5" key="1">
    <citation type="journal article" date="2018" name="Aquat. Microb. Ecol.">
        <title>Gammaproteobacterial methanotrophs dominate.</title>
        <authorList>
            <person name="Rissanen A.J."/>
            <person name="Saarenheimo J."/>
            <person name="Tiirola M."/>
            <person name="Peura S."/>
            <person name="Aalto S.L."/>
            <person name="Karvinen A."/>
            <person name="Nykanen H."/>
        </authorList>
    </citation>
    <scope>NUCLEOTIDE SEQUENCE [LARGE SCALE GENOMIC DNA]</scope>
    <source>
        <strain evidence="4">AMbin10</strain>
    </source>
</reference>
<dbReference type="Proteomes" id="UP000249396">
    <property type="component" value="Unassembled WGS sequence"/>
</dbReference>
<dbReference type="InterPro" id="IPR046342">
    <property type="entry name" value="CBS_dom_sf"/>
</dbReference>
<keyword evidence="1 2" id="KW-0129">CBS domain</keyword>
<proteinExistence type="predicted"/>
<gene>
    <name evidence="4" type="ORF">DM484_29040</name>
</gene>
<dbReference type="Pfam" id="PF00571">
    <property type="entry name" value="CBS"/>
    <property type="match status" value="2"/>
</dbReference>
<organism evidence="4 5">
    <name type="scientific">Candidatus Methylumidiphilus alinenensis</name>
    <dbReference type="NCBI Taxonomy" id="2202197"/>
    <lineage>
        <taxon>Bacteria</taxon>
        <taxon>Pseudomonadati</taxon>
        <taxon>Pseudomonadota</taxon>
        <taxon>Gammaproteobacteria</taxon>
        <taxon>Methylococcales</taxon>
        <taxon>Candidatus Methylumidiphilus</taxon>
    </lineage>
</organism>
<dbReference type="PANTHER" id="PTHR43080:SF2">
    <property type="entry name" value="CBS DOMAIN-CONTAINING PROTEIN"/>
    <property type="match status" value="1"/>
</dbReference>
<dbReference type="InterPro" id="IPR000644">
    <property type="entry name" value="CBS_dom"/>
</dbReference>
<sequence length="151" mass="16955">MSVGQFCNRDTITARKEDSIVKAAKLMRSHHVGCVIVVEEDAHGTDTPVGIITDRDLVIGILAKELDPDKVTLGDIMSYELVTAHQDDRLWDTLQRMRVKGVRRVPVVDRHGALKGILTSDDLLEVLASEMNELAKLISREQLREINTREE</sequence>
<accession>A0A2W4QCI0</accession>
<dbReference type="PROSITE" id="PS51371">
    <property type="entry name" value="CBS"/>
    <property type="match status" value="2"/>
</dbReference>
<comment type="caution">
    <text evidence="4">The sequence shown here is derived from an EMBL/GenBank/DDBJ whole genome shotgun (WGS) entry which is preliminary data.</text>
</comment>
<dbReference type="CDD" id="cd17775">
    <property type="entry name" value="CBS_pair_bact_arch"/>
    <property type="match status" value="1"/>
</dbReference>
<feature type="domain" description="CBS" evidence="3">
    <location>
        <begin position="77"/>
        <end position="134"/>
    </location>
</feature>
<dbReference type="PANTHER" id="PTHR43080">
    <property type="entry name" value="CBS DOMAIN-CONTAINING PROTEIN CBSX3, MITOCHONDRIAL"/>
    <property type="match status" value="1"/>
</dbReference>
<evidence type="ECO:0000259" key="3">
    <source>
        <dbReference type="PROSITE" id="PS51371"/>
    </source>
</evidence>
<dbReference type="SMART" id="SM00116">
    <property type="entry name" value="CBS"/>
    <property type="match status" value="2"/>
</dbReference>
<evidence type="ECO:0000313" key="5">
    <source>
        <dbReference type="Proteomes" id="UP000249396"/>
    </source>
</evidence>
<evidence type="ECO:0000256" key="1">
    <source>
        <dbReference type="ARBA" id="ARBA00023122"/>
    </source>
</evidence>
<name>A0A2W4QCI0_9GAMM</name>
<dbReference type="SUPFAM" id="SSF54631">
    <property type="entry name" value="CBS-domain pair"/>
    <property type="match status" value="1"/>
</dbReference>
<dbReference type="Gene3D" id="3.10.580.10">
    <property type="entry name" value="CBS-domain"/>
    <property type="match status" value="1"/>
</dbReference>
<evidence type="ECO:0000313" key="4">
    <source>
        <dbReference type="EMBL" id="PZN69922.1"/>
    </source>
</evidence>